<dbReference type="PANTHER" id="PTHR45089">
    <property type="entry name" value="DNAJ HEAT SHOCK AMINO-TERMINAL DOMAIN PROTEIN-RELATED"/>
    <property type="match status" value="1"/>
</dbReference>
<organism evidence="3 4">
    <name type="scientific">Phtheirospermum japonicum</name>
    <dbReference type="NCBI Taxonomy" id="374723"/>
    <lineage>
        <taxon>Eukaryota</taxon>
        <taxon>Viridiplantae</taxon>
        <taxon>Streptophyta</taxon>
        <taxon>Embryophyta</taxon>
        <taxon>Tracheophyta</taxon>
        <taxon>Spermatophyta</taxon>
        <taxon>Magnoliopsida</taxon>
        <taxon>eudicotyledons</taxon>
        <taxon>Gunneridae</taxon>
        <taxon>Pentapetalae</taxon>
        <taxon>asterids</taxon>
        <taxon>lamiids</taxon>
        <taxon>Lamiales</taxon>
        <taxon>Orobanchaceae</taxon>
        <taxon>Orobanchaceae incertae sedis</taxon>
        <taxon>Phtheirospermum</taxon>
    </lineage>
</organism>
<feature type="domain" description="J" evidence="2">
    <location>
        <begin position="67"/>
        <end position="131"/>
    </location>
</feature>
<name>A0A830BKB8_9LAMI</name>
<feature type="compositionally biased region" description="Polar residues" evidence="1">
    <location>
        <begin position="133"/>
        <end position="150"/>
    </location>
</feature>
<dbReference type="PROSITE" id="PS50076">
    <property type="entry name" value="DNAJ_2"/>
    <property type="match status" value="1"/>
</dbReference>
<dbReference type="SMART" id="SM00271">
    <property type="entry name" value="DnaJ"/>
    <property type="match status" value="1"/>
</dbReference>
<dbReference type="Pfam" id="PF11926">
    <property type="entry name" value="DUF3444"/>
    <property type="match status" value="1"/>
</dbReference>
<feature type="compositionally biased region" description="Basic and acidic residues" evidence="1">
    <location>
        <begin position="287"/>
        <end position="322"/>
    </location>
</feature>
<sequence>MECNKDEAMRAKVIAEKKMENNDFVGARKIALRARNLYPELENITQLLCICDVHCSAQNGLLGSEKDFYEVLQVEKFADELTIKKQYRRLALILHPDKNRFPGAESAFKLICEANAMLSDSTRKSLYDSKIRVSTRSAPVNPPNHVTKSSKPNKPHSARNNISNGYNSMSQQQATQSTPSISQEAFWTACPFCTTRYQYLREFIRKSLCCPTCRKIFVAYEASVHGNTSKTKAGQNMPPKPDSSQPAAFREKGVPNRGNKKTGIQNDKGTQTSQAGSHQGMTGKKTVKPEQDGATKAKEVENLKRTQETDNKNTNSLHRENKGGILNGDATNRETGDPRSKSRKRDRKESSESFDTSSDSDVEELTMEGKFGDFPRRSSRKRQHVSYQEEDNVKDQKDALDSEDAENSVLGTKEAETVEPDEETGGKLSNGADTVEIESDSDQDMFSSEDKDIDCPDPEFSDFERARDESEFDVNQFWACYDTLDDMPRFYAKVKKVFSSPFELSITWLEPVPLDEAYETWVDEELPVGCGSFKLGKTEKTDLRLSFSHRVHFEKGKKRGSLLMYPREGEVWALFKDWDVSWSCEPDNHKEKFKYEIVEVLSDFVAGSGIRVVYLDKVNGFVSLFQRGDARPFVVGPSEVYKFSHCVPCFKMTGSEREGVPIGSFELDPASIPLNPDDVYYPGKKAKMEDRKMGPGVNCPSVSNPANKKKGKDVVSDCVGTTSPEKFVDLEETKGEKFEMRRSPRGQNVIRRNAV</sequence>
<feature type="compositionally biased region" description="Polar residues" evidence="1">
    <location>
        <begin position="262"/>
        <end position="280"/>
    </location>
</feature>
<feature type="region of interest" description="Disordered" evidence="1">
    <location>
        <begin position="133"/>
        <end position="177"/>
    </location>
</feature>
<feature type="region of interest" description="Disordered" evidence="1">
    <location>
        <begin position="226"/>
        <end position="454"/>
    </location>
</feature>
<evidence type="ECO:0000313" key="4">
    <source>
        <dbReference type="Proteomes" id="UP000653305"/>
    </source>
</evidence>
<dbReference type="AlphaFoldDB" id="A0A830BKB8"/>
<gene>
    <name evidence="3" type="ORF">PHJA_000591200</name>
</gene>
<keyword evidence="4" id="KW-1185">Reference proteome</keyword>
<dbReference type="InterPro" id="IPR024593">
    <property type="entry name" value="DUF3444"/>
</dbReference>
<evidence type="ECO:0000256" key="1">
    <source>
        <dbReference type="SAM" id="MobiDB-lite"/>
    </source>
</evidence>
<dbReference type="Proteomes" id="UP000653305">
    <property type="component" value="Unassembled WGS sequence"/>
</dbReference>
<dbReference type="InterPro" id="IPR018253">
    <property type="entry name" value="DnaJ_domain_CS"/>
</dbReference>
<dbReference type="PRINTS" id="PR00625">
    <property type="entry name" value="JDOMAIN"/>
</dbReference>
<feature type="compositionally biased region" description="Basic and acidic residues" evidence="1">
    <location>
        <begin position="331"/>
        <end position="340"/>
    </location>
</feature>
<protein>
    <submittedName>
        <fullName evidence="3">Dnaj homolog subfamily b member 12</fullName>
    </submittedName>
</protein>
<evidence type="ECO:0000259" key="2">
    <source>
        <dbReference type="PROSITE" id="PS50076"/>
    </source>
</evidence>
<dbReference type="PANTHER" id="PTHR45089:SF57">
    <property type="entry name" value="DNAJ HEAT SHOCK N-TERMINAL DOMAIN-CONTAINING PROTEIN"/>
    <property type="match status" value="1"/>
</dbReference>
<reference evidence="3" key="1">
    <citation type="submission" date="2020-07" db="EMBL/GenBank/DDBJ databases">
        <title>Ethylene signaling mediates host invasion by parasitic plants.</title>
        <authorList>
            <person name="Yoshida S."/>
        </authorList>
    </citation>
    <scope>NUCLEOTIDE SEQUENCE</scope>
    <source>
        <strain evidence="3">Okayama</strain>
    </source>
</reference>
<dbReference type="Pfam" id="PF00226">
    <property type="entry name" value="DnaJ"/>
    <property type="match status" value="1"/>
</dbReference>
<dbReference type="EMBL" id="BMAC01000086">
    <property type="protein sequence ID" value="GFP84473.1"/>
    <property type="molecule type" value="Genomic_DNA"/>
</dbReference>
<dbReference type="InterPro" id="IPR001623">
    <property type="entry name" value="DnaJ_domain"/>
</dbReference>
<dbReference type="OrthoDB" id="10250354at2759"/>
<dbReference type="SUPFAM" id="SSF46565">
    <property type="entry name" value="Chaperone J-domain"/>
    <property type="match status" value="1"/>
</dbReference>
<proteinExistence type="predicted"/>
<accession>A0A830BKB8</accession>
<comment type="caution">
    <text evidence="3">The sequence shown here is derived from an EMBL/GenBank/DDBJ whole genome shotgun (WGS) entry which is preliminary data.</text>
</comment>
<evidence type="ECO:0000313" key="3">
    <source>
        <dbReference type="EMBL" id="GFP84473.1"/>
    </source>
</evidence>
<dbReference type="InterPro" id="IPR036869">
    <property type="entry name" value="J_dom_sf"/>
</dbReference>
<dbReference type="CDD" id="cd06257">
    <property type="entry name" value="DnaJ"/>
    <property type="match status" value="1"/>
</dbReference>
<feature type="compositionally biased region" description="Basic and acidic residues" evidence="1">
    <location>
        <begin position="391"/>
        <end position="400"/>
    </location>
</feature>
<feature type="compositionally biased region" description="Polar residues" evidence="1">
    <location>
        <begin position="158"/>
        <end position="177"/>
    </location>
</feature>
<dbReference type="PROSITE" id="PS00636">
    <property type="entry name" value="DNAJ_1"/>
    <property type="match status" value="1"/>
</dbReference>
<dbReference type="Gene3D" id="1.10.287.110">
    <property type="entry name" value="DnaJ domain"/>
    <property type="match status" value="1"/>
</dbReference>